<dbReference type="InterPro" id="IPR035472">
    <property type="entry name" value="RpiR-like_SIS"/>
</dbReference>
<evidence type="ECO:0000256" key="1">
    <source>
        <dbReference type="ARBA" id="ARBA00023015"/>
    </source>
</evidence>
<evidence type="ECO:0000259" key="5">
    <source>
        <dbReference type="PROSITE" id="PS51464"/>
    </source>
</evidence>
<dbReference type="PANTHER" id="PTHR30514">
    <property type="entry name" value="GLUCOKINASE"/>
    <property type="match status" value="1"/>
</dbReference>
<evidence type="ECO:0000256" key="3">
    <source>
        <dbReference type="ARBA" id="ARBA00023163"/>
    </source>
</evidence>
<name>A0A5R9C148_9LACT</name>
<gene>
    <name evidence="6" type="ORF">FEZ48_10135</name>
</gene>
<evidence type="ECO:0000313" key="6">
    <source>
        <dbReference type="EMBL" id="TLQ06380.1"/>
    </source>
</evidence>
<dbReference type="InterPro" id="IPR047640">
    <property type="entry name" value="RpiR-like"/>
</dbReference>
<dbReference type="GO" id="GO:0003677">
    <property type="term" value="F:DNA binding"/>
    <property type="evidence" value="ECO:0007669"/>
    <property type="project" value="UniProtKB-KW"/>
</dbReference>
<feature type="domain" description="SIS" evidence="5">
    <location>
        <begin position="125"/>
        <end position="265"/>
    </location>
</feature>
<dbReference type="Gene3D" id="3.40.50.10490">
    <property type="entry name" value="Glucose-6-phosphate isomerase like protein, domain 1"/>
    <property type="match status" value="1"/>
</dbReference>
<evidence type="ECO:0000256" key="2">
    <source>
        <dbReference type="ARBA" id="ARBA00023125"/>
    </source>
</evidence>
<dbReference type="Gene3D" id="1.10.10.10">
    <property type="entry name" value="Winged helix-like DNA-binding domain superfamily/Winged helix DNA-binding domain"/>
    <property type="match status" value="1"/>
</dbReference>
<sequence>MEIVTIRLREYFSDATTVEKAIISFITQNAKNVTKMSIHKLSLETFTSPSSIIRLCKKMGFDGYKGFIKALVYEIAVKENYKTKEISDISKADNTEEIIHKVTSRNIIALEETSDLLSAEAVDECVKRIEQCDKLAFFGIGASLIVAKDAQLKFTRINKMAYVSEDWHTQLLLAKNMNKNDLAIVISYSGQTEEMIICQKAAIEAGASTISITKYADSPIAKAAELNLYISSNEYAFRSGAMSSRISQLNLIDIIYTTYVNRKFEQTIEILEKTQFRKVRNKDD</sequence>
<dbReference type="PANTHER" id="PTHR30514:SF1">
    <property type="entry name" value="HTH-TYPE TRANSCRIPTIONAL REGULATOR HEXR-RELATED"/>
    <property type="match status" value="1"/>
</dbReference>
<dbReference type="AlphaFoldDB" id="A0A5R9C148"/>
<organism evidence="6 7">
    <name type="scientific">Marinilactibacillus psychrotolerans</name>
    <dbReference type="NCBI Taxonomy" id="191770"/>
    <lineage>
        <taxon>Bacteria</taxon>
        <taxon>Bacillati</taxon>
        <taxon>Bacillota</taxon>
        <taxon>Bacilli</taxon>
        <taxon>Lactobacillales</taxon>
        <taxon>Carnobacteriaceae</taxon>
        <taxon>Marinilactibacillus</taxon>
    </lineage>
</organism>
<dbReference type="PROSITE" id="PS51464">
    <property type="entry name" value="SIS"/>
    <property type="match status" value="1"/>
</dbReference>
<dbReference type="GO" id="GO:1901135">
    <property type="term" value="P:carbohydrate derivative metabolic process"/>
    <property type="evidence" value="ECO:0007669"/>
    <property type="project" value="InterPro"/>
</dbReference>
<accession>A0A5R9C148</accession>
<evidence type="ECO:0000259" key="4">
    <source>
        <dbReference type="PROSITE" id="PS51071"/>
    </source>
</evidence>
<dbReference type="SUPFAM" id="SSF46689">
    <property type="entry name" value="Homeodomain-like"/>
    <property type="match status" value="1"/>
</dbReference>
<feature type="domain" description="HTH rpiR-type" evidence="4">
    <location>
        <begin position="2"/>
        <end position="78"/>
    </location>
</feature>
<dbReference type="InterPro" id="IPR000281">
    <property type="entry name" value="HTH_RpiR"/>
</dbReference>
<dbReference type="CDD" id="cd05013">
    <property type="entry name" value="SIS_RpiR"/>
    <property type="match status" value="1"/>
</dbReference>
<evidence type="ECO:0000313" key="7">
    <source>
        <dbReference type="Proteomes" id="UP000307201"/>
    </source>
</evidence>
<dbReference type="InterPro" id="IPR036388">
    <property type="entry name" value="WH-like_DNA-bd_sf"/>
</dbReference>
<dbReference type="GO" id="GO:0003700">
    <property type="term" value="F:DNA-binding transcription factor activity"/>
    <property type="evidence" value="ECO:0007669"/>
    <property type="project" value="InterPro"/>
</dbReference>
<dbReference type="SUPFAM" id="SSF53697">
    <property type="entry name" value="SIS domain"/>
    <property type="match status" value="1"/>
</dbReference>
<keyword evidence="1" id="KW-0805">Transcription regulation</keyword>
<dbReference type="InterPro" id="IPR009057">
    <property type="entry name" value="Homeodomain-like_sf"/>
</dbReference>
<dbReference type="RefSeq" id="WP_138472481.1">
    <property type="nucleotide sequence ID" value="NZ_JBGQQN010000028.1"/>
</dbReference>
<dbReference type="Proteomes" id="UP000307201">
    <property type="component" value="Unassembled WGS sequence"/>
</dbReference>
<dbReference type="InterPro" id="IPR001347">
    <property type="entry name" value="SIS_dom"/>
</dbReference>
<reference evidence="6 7" key="1">
    <citation type="submission" date="2019-05" db="EMBL/GenBank/DDBJ databases">
        <title>The metagenome of a microbial culture collection derived from dairy environment covers the genomic content of the human microbiome.</title>
        <authorList>
            <person name="Roder T."/>
            <person name="Wuthrich D."/>
            <person name="Sattari Z."/>
            <person name="Von Ah U."/>
            <person name="Bar C."/>
            <person name="Ronchi F."/>
            <person name="Macpherson A.J."/>
            <person name="Ganal-Vonarburg S.C."/>
            <person name="Bruggmann R."/>
            <person name="Vergeres G."/>
        </authorList>
    </citation>
    <scope>NUCLEOTIDE SEQUENCE [LARGE SCALE GENOMIC DNA]</scope>
    <source>
        <strain evidence="6 7">FAM 24235</strain>
    </source>
</reference>
<keyword evidence="3" id="KW-0804">Transcription</keyword>
<dbReference type="InterPro" id="IPR046348">
    <property type="entry name" value="SIS_dom_sf"/>
</dbReference>
<proteinExistence type="predicted"/>
<dbReference type="GO" id="GO:0097367">
    <property type="term" value="F:carbohydrate derivative binding"/>
    <property type="evidence" value="ECO:0007669"/>
    <property type="project" value="InterPro"/>
</dbReference>
<dbReference type="Pfam" id="PF01418">
    <property type="entry name" value="HTH_6"/>
    <property type="match status" value="1"/>
</dbReference>
<dbReference type="OrthoDB" id="3684496at2"/>
<dbReference type="Pfam" id="PF01380">
    <property type="entry name" value="SIS"/>
    <property type="match status" value="1"/>
</dbReference>
<keyword evidence="2" id="KW-0238">DNA-binding</keyword>
<comment type="caution">
    <text evidence="6">The sequence shown here is derived from an EMBL/GenBank/DDBJ whole genome shotgun (WGS) entry which is preliminary data.</text>
</comment>
<protein>
    <submittedName>
        <fullName evidence="6">MurR/RpiR family transcriptional regulator</fullName>
    </submittedName>
</protein>
<dbReference type="EMBL" id="VBTE01000032">
    <property type="protein sequence ID" value="TLQ06380.1"/>
    <property type="molecule type" value="Genomic_DNA"/>
</dbReference>
<dbReference type="PROSITE" id="PS51071">
    <property type="entry name" value="HTH_RPIR"/>
    <property type="match status" value="1"/>
</dbReference>